<feature type="domain" description="NADPH-dependent FMN reductase-like" evidence="2">
    <location>
        <begin position="1"/>
        <end position="109"/>
    </location>
</feature>
<dbReference type="InterPro" id="IPR029039">
    <property type="entry name" value="Flavoprotein-like_sf"/>
</dbReference>
<dbReference type="SUPFAM" id="SSF52218">
    <property type="entry name" value="Flavoproteins"/>
    <property type="match status" value="1"/>
</dbReference>
<dbReference type="GO" id="GO:0005829">
    <property type="term" value="C:cytosol"/>
    <property type="evidence" value="ECO:0007669"/>
    <property type="project" value="TreeGrafter"/>
</dbReference>
<evidence type="ECO:0000256" key="1">
    <source>
        <dbReference type="ARBA" id="ARBA00009428"/>
    </source>
</evidence>
<name>A0A7T5EPY5_9BACL</name>
<keyword evidence="6" id="KW-1185">Reference proteome</keyword>
<evidence type="ECO:0000259" key="2">
    <source>
        <dbReference type="Pfam" id="PF03358"/>
    </source>
</evidence>
<dbReference type="AlphaFoldDB" id="A0A7T5EPY5"/>
<dbReference type="EMBL" id="CP066308">
    <property type="protein sequence ID" value="QQE76623.1"/>
    <property type="molecule type" value="Genomic_DNA"/>
</dbReference>
<accession>A0A7T5EPY5</accession>
<dbReference type="GO" id="GO:0016491">
    <property type="term" value="F:oxidoreductase activity"/>
    <property type="evidence" value="ECO:0007669"/>
    <property type="project" value="InterPro"/>
</dbReference>
<sequence>MIHLADWPLPVYDVRDDESTYPETVHRFIQKISDADALLIASPEYHGTLTGALKNAIDFLAARHLREKPVAVMGIAASSLGAANTVNTLHLIMRNLHAWAIPNSPSIPNSSRAFGPDGKLIDARLHERVELLGQQLVRMVRMIKAEKQLN</sequence>
<evidence type="ECO:0000313" key="5">
    <source>
        <dbReference type="Proteomes" id="UP000595847"/>
    </source>
</evidence>
<evidence type="ECO:0000313" key="3">
    <source>
        <dbReference type="EMBL" id="QQE76623.1"/>
    </source>
</evidence>
<dbReference type="KEGG" id="bcop:JD108_13315"/>
<comment type="similarity">
    <text evidence="1">Belongs to the azoreductase type 2 family.</text>
</comment>
<organism evidence="3 5">
    <name type="scientific">Brevibacillus composti</name>
    <dbReference type="NCBI Taxonomy" id="2796470"/>
    <lineage>
        <taxon>Bacteria</taxon>
        <taxon>Bacillati</taxon>
        <taxon>Bacillota</taxon>
        <taxon>Bacilli</taxon>
        <taxon>Bacillales</taxon>
        <taxon>Paenibacillaceae</taxon>
        <taxon>Brevibacillus</taxon>
    </lineage>
</organism>
<evidence type="ECO:0000313" key="6">
    <source>
        <dbReference type="Proteomes" id="UP000677234"/>
    </source>
</evidence>
<dbReference type="PANTHER" id="PTHR30543:SF21">
    <property type="entry name" value="NAD(P)H-DEPENDENT FMN REDUCTASE LOT6"/>
    <property type="match status" value="1"/>
</dbReference>
<dbReference type="EMBL" id="CP073708">
    <property type="protein sequence ID" value="QUO43696.1"/>
    <property type="molecule type" value="Genomic_DNA"/>
</dbReference>
<reference evidence="4" key="2">
    <citation type="submission" date="2021-04" db="EMBL/GenBank/DDBJ databases">
        <title>Brevibacillus composti FJAT-54423, complete genome.</title>
        <authorList>
            <person name="Tang R."/>
        </authorList>
    </citation>
    <scope>NUCLEOTIDE SEQUENCE</scope>
    <source>
        <strain evidence="4">FJAT-54424</strain>
    </source>
</reference>
<protein>
    <submittedName>
        <fullName evidence="3">NAD(P)H-dependent oxidoreductase</fullName>
    </submittedName>
</protein>
<dbReference type="InterPro" id="IPR005025">
    <property type="entry name" value="FMN_Rdtase-like_dom"/>
</dbReference>
<dbReference type="PANTHER" id="PTHR30543">
    <property type="entry name" value="CHROMATE REDUCTASE"/>
    <property type="match status" value="1"/>
</dbReference>
<reference evidence="3 5" key="1">
    <citation type="submission" date="2020-12" db="EMBL/GenBank/DDBJ databases">
        <title>strain FJAT-54423T represents a novel species of the genus Brevibacillus.</title>
        <authorList>
            <person name="Tang R."/>
        </authorList>
    </citation>
    <scope>NUCLEOTIDE SEQUENCE [LARGE SCALE GENOMIC DNA]</scope>
    <source>
        <strain evidence="3 5">FJAT-54423</strain>
    </source>
</reference>
<dbReference type="Gene3D" id="3.40.50.360">
    <property type="match status" value="1"/>
</dbReference>
<evidence type="ECO:0000313" key="4">
    <source>
        <dbReference type="EMBL" id="QUO43696.1"/>
    </source>
</evidence>
<dbReference type="Pfam" id="PF03358">
    <property type="entry name" value="FMN_red"/>
    <property type="match status" value="1"/>
</dbReference>
<proteinExistence type="inferred from homology"/>
<dbReference type="InterPro" id="IPR050712">
    <property type="entry name" value="NAD(P)H-dep_reductase"/>
</dbReference>
<dbReference type="Proteomes" id="UP000595847">
    <property type="component" value="Chromosome"/>
</dbReference>
<dbReference type="Proteomes" id="UP000677234">
    <property type="component" value="Chromosome"/>
</dbReference>
<dbReference type="GO" id="GO:0010181">
    <property type="term" value="F:FMN binding"/>
    <property type="evidence" value="ECO:0007669"/>
    <property type="project" value="TreeGrafter"/>
</dbReference>
<gene>
    <name evidence="3" type="ORF">JD108_13315</name>
    <name evidence="4" type="ORF">KDJ56_13260</name>
</gene>